<dbReference type="Proteomes" id="UP000272706">
    <property type="component" value="Unassembled WGS sequence"/>
</dbReference>
<accession>A0A3A5JW81</accession>
<evidence type="ECO:0000259" key="3">
    <source>
        <dbReference type="PROSITE" id="PS51352"/>
    </source>
</evidence>
<dbReference type="PROSITE" id="PS00194">
    <property type="entry name" value="THIOREDOXIN_1"/>
    <property type="match status" value="1"/>
</dbReference>
<feature type="non-terminal residue" evidence="4">
    <location>
        <position position="129"/>
    </location>
</feature>
<dbReference type="RefSeq" id="WP_147377860.1">
    <property type="nucleotide sequence ID" value="NZ_QZWZ01000251.1"/>
</dbReference>
<keyword evidence="5" id="KW-1185">Reference proteome</keyword>
<dbReference type="Gene3D" id="3.40.30.10">
    <property type="entry name" value="Glutaredoxin"/>
    <property type="match status" value="1"/>
</dbReference>
<keyword evidence="2" id="KW-0812">Transmembrane</keyword>
<feature type="non-terminal residue" evidence="4">
    <location>
        <position position="1"/>
    </location>
</feature>
<sequence>SAPGAPNPSSVDRSRRRALYAGAAAIAAAAGAGLAWWRLRPHAALPEAEAAMWAQRFDAPRQGDAAVEMQAFRGRPLLVNFWATWCPPCVEELPMLNGFYREHRARGWQVVGLAIDQPSAVRKFLERVP</sequence>
<proteinExistence type="predicted"/>
<evidence type="ECO:0000256" key="2">
    <source>
        <dbReference type="SAM" id="Phobius"/>
    </source>
</evidence>
<gene>
    <name evidence="4" type="ORF">D3227_40875</name>
</gene>
<feature type="transmembrane region" description="Helical" evidence="2">
    <location>
        <begin position="18"/>
        <end position="37"/>
    </location>
</feature>
<dbReference type="PANTHER" id="PTHR42852">
    <property type="entry name" value="THIOL:DISULFIDE INTERCHANGE PROTEIN DSBE"/>
    <property type="match status" value="1"/>
</dbReference>
<name>A0A3A5JW81_9HYPH</name>
<dbReference type="InterPro" id="IPR036249">
    <property type="entry name" value="Thioredoxin-like_sf"/>
</dbReference>
<dbReference type="PROSITE" id="PS51352">
    <property type="entry name" value="THIOREDOXIN_2"/>
    <property type="match status" value="1"/>
</dbReference>
<dbReference type="CDD" id="cd02966">
    <property type="entry name" value="TlpA_like_family"/>
    <property type="match status" value="1"/>
</dbReference>
<dbReference type="GO" id="GO:0016209">
    <property type="term" value="F:antioxidant activity"/>
    <property type="evidence" value="ECO:0007669"/>
    <property type="project" value="InterPro"/>
</dbReference>
<keyword evidence="2" id="KW-1133">Transmembrane helix</keyword>
<dbReference type="InterPro" id="IPR017937">
    <property type="entry name" value="Thioredoxin_CS"/>
</dbReference>
<evidence type="ECO:0000313" key="4">
    <source>
        <dbReference type="EMBL" id="RJT15540.1"/>
    </source>
</evidence>
<dbReference type="InterPro" id="IPR006311">
    <property type="entry name" value="TAT_signal"/>
</dbReference>
<dbReference type="Pfam" id="PF00578">
    <property type="entry name" value="AhpC-TSA"/>
    <property type="match status" value="1"/>
</dbReference>
<dbReference type="PANTHER" id="PTHR42852:SF13">
    <property type="entry name" value="PROTEIN DIPZ"/>
    <property type="match status" value="1"/>
</dbReference>
<comment type="caution">
    <text evidence="4">The sequence shown here is derived from an EMBL/GenBank/DDBJ whole genome shotgun (WGS) entry which is preliminary data.</text>
</comment>
<feature type="domain" description="Thioredoxin" evidence="3">
    <location>
        <begin position="48"/>
        <end position="129"/>
    </location>
</feature>
<reference evidence="4 5" key="1">
    <citation type="submission" date="2018-09" db="EMBL/GenBank/DDBJ databases">
        <title>Mesorhizobium carmichaelinearum sp. nov. isolated from Carmichaelinea spp. root nodules in New Zealand.</title>
        <authorList>
            <person name="De Meyer S.E."/>
        </authorList>
    </citation>
    <scope>NUCLEOTIDE SEQUENCE [LARGE SCALE GENOMIC DNA]</scope>
    <source>
        <strain evidence="4 5">ICMP19557</strain>
    </source>
</reference>
<dbReference type="PROSITE" id="PS51318">
    <property type="entry name" value="TAT"/>
    <property type="match status" value="1"/>
</dbReference>
<protein>
    <submittedName>
        <fullName evidence="4">TlpA family protein disulfide reductase</fullName>
    </submittedName>
</protein>
<dbReference type="GO" id="GO:0015036">
    <property type="term" value="F:disulfide oxidoreductase activity"/>
    <property type="evidence" value="ECO:0007669"/>
    <property type="project" value="UniProtKB-ARBA"/>
</dbReference>
<dbReference type="InterPro" id="IPR013766">
    <property type="entry name" value="Thioredoxin_domain"/>
</dbReference>
<dbReference type="InterPro" id="IPR050553">
    <property type="entry name" value="Thioredoxin_ResA/DsbE_sf"/>
</dbReference>
<dbReference type="InterPro" id="IPR000866">
    <property type="entry name" value="AhpC/TSA"/>
</dbReference>
<evidence type="ECO:0000313" key="5">
    <source>
        <dbReference type="Proteomes" id="UP000272706"/>
    </source>
</evidence>
<dbReference type="EMBL" id="QZWZ01000251">
    <property type="protein sequence ID" value="RJT15540.1"/>
    <property type="molecule type" value="Genomic_DNA"/>
</dbReference>
<keyword evidence="2" id="KW-0472">Membrane</keyword>
<evidence type="ECO:0000256" key="1">
    <source>
        <dbReference type="ARBA" id="ARBA00023284"/>
    </source>
</evidence>
<dbReference type="AlphaFoldDB" id="A0A3A5JW81"/>
<dbReference type="SUPFAM" id="SSF52833">
    <property type="entry name" value="Thioredoxin-like"/>
    <property type="match status" value="1"/>
</dbReference>
<organism evidence="4 5">
    <name type="scientific">Mesorhizobium waimense</name>
    <dbReference type="NCBI Taxonomy" id="1300307"/>
    <lineage>
        <taxon>Bacteria</taxon>
        <taxon>Pseudomonadati</taxon>
        <taxon>Pseudomonadota</taxon>
        <taxon>Alphaproteobacteria</taxon>
        <taxon>Hyphomicrobiales</taxon>
        <taxon>Phyllobacteriaceae</taxon>
        <taxon>Mesorhizobium</taxon>
    </lineage>
</organism>
<dbReference type="OrthoDB" id="7950124at2"/>
<keyword evidence="1" id="KW-0676">Redox-active center</keyword>